<protein>
    <recommendedName>
        <fullName evidence="3">DNA-binding domain-containing protein</fullName>
    </recommendedName>
</protein>
<dbReference type="Proteomes" id="UP000317909">
    <property type="component" value="Chromosome"/>
</dbReference>
<accession>A0A517U275</accession>
<name>A0A517U275_9BACT</name>
<dbReference type="AlphaFoldDB" id="A0A517U275"/>
<dbReference type="EMBL" id="CP036339">
    <property type="protein sequence ID" value="QDT74724.1"/>
    <property type="molecule type" value="Genomic_DNA"/>
</dbReference>
<evidence type="ECO:0008006" key="3">
    <source>
        <dbReference type="Google" id="ProtNLM"/>
    </source>
</evidence>
<dbReference type="RefSeq" id="WP_145434460.1">
    <property type="nucleotide sequence ID" value="NZ_CP036339.1"/>
</dbReference>
<evidence type="ECO:0000313" key="2">
    <source>
        <dbReference type="Proteomes" id="UP000317909"/>
    </source>
</evidence>
<gene>
    <name evidence="1" type="ORF">I41_39230</name>
</gene>
<organism evidence="1 2">
    <name type="scientific">Lacipirellula limnantheis</name>
    <dbReference type="NCBI Taxonomy" id="2528024"/>
    <lineage>
        <taxon>Bacteria</taxon>
        <taxon>Pseudomonadati</taxon>
        <taxon>Planctomycetota</taxon>
        <taxon>Planctomycetia</taxon>
        <taxon>Pirellulales</taxon>
        <taxon>Lacipirellulaceae</taxon>
        <taxon>Lacipirellula</taxon>
    </lineage>
</organism>
<keyword evidence="2" id="KW-1185">Reference proteome</keyword>
<reference evidence="1 2" key="1">
    <citation type="submission" date="2019-02" db="EMBL/GenBank/DDBJ databases">
        <title>Deep-cultivation of Planctomycetes and their phenomic and genomic characterization uncovers novel biology.</title>
        <authorList>
            <person name="Wiegand S."/>
            <person name="Jogler M."/>
            <person name="Boedeker C."/>
            <person name="Pinto D."/>
            <person name="Vollmers J."/>
            <person name="Rivas-Marin E."/>
            <person name="Kohn T."/>
            <person name="Peeters S.H."/>
            <person name="Heuer A."/>
            <person name="Rast P."/>
            <person name="Oberbeckmann S."/>
            <person name="Bunk B."/>
            <person name="Jeske O."/>
            <person name="Meyerdierks A."/>
            <person name="Storesund J.E."/>
            <person name="Kallscheuer N."/>
            <person name="Luecker S."/>
            <person name="Lage O.M."/>
            <person name="Pohl T."/>
            <person name="Merkel B.J."/>
            <person name="Hornburger P."/>
            <person name="Mueller R.-W."/>
            <person name="Bruemmer F."/>
            <person name="Labrenz M."/>
            <person name="Spormann A.M."/>
            <person name="Op den Camp H."/>
            <person name="Overmann J."/>
            <person name="Amann R."/>
            <person name="Jetten M.S.M."/>
            <person name="Mascher T."/>
            <person name="Medema M.H."/>
            <person name="Devos D.P."/>
            <person name="Kaster A.-K."/>
            <person name="Ovreas L."/>
            <person name="Rohde M."/>
            <person name="Galperin M.Y."/>
            <person name="Jogler C."/>
        </authorList>
    </citation>
    <scope>NUCLEOTIDE SEQUENCE [LARGE SCALE GENOMIC DNA]</scope>
    <source>
        <strain evidence="1 2">I41</strain>
    </source>
</reference>
<evidence type="ECO:0000313" key="1">
    <source>
        <dbReference type="EMBL" id="QDT74724.1"/>
    </source>
</evidence>
<sequence>MSAYERSLADWSEELGAGRIGQVLESLAAGSSRRDVERFLENSLGERRRMLVEEVDLAGLAFENFEQLVDDYLAMTPRRTFQLDEREPQRFLRWLRQRSLTPQQADFVSYQESEYACYELARTNRQAHLTFQRLWTRSRVLANETIELSDYTPVVNPICVWSRLEVATLAVSAASRGDVAFFAVGSQILTLWPTERQLQLIASLLELGATAFAACGAAASDLERQAVKETALELIAAGFLALNPSSEAPRKEGEARMKHLGQ</sequence>
<dbReference type="KEGG" id="llh:I41_39230"/>
<proteinExistence type="predicted"/>